<dbReference type="RefSeq" id="WP_211630099.1">
    <property type="nucleotide sequence ID" value="NZ_CP073100.1"/>
</dbReference>
<dbReference type="KEGG" id="lamb:KBB96_14175"/>
<dbReference type="GO" id="GO:0008233">
    <property type="term" value="F:peptidase activity"/>
    <property type="evidence" value="ECO:0007669"/>
    <property type="project" value="UniProtKB-KW"/>
</dbReference>
<keyword evidence="5 7" id="KW-0472">Membrane</keyword>
<feature type="region of interest" description="Disordered" evidence="6">
    <location>
        <begin position="525"/>
        <end position="548"/>
    </location>
</feature>
<evidence type="ECO:0000256" key="3">
    <source>
        <dbReference type="ARBA" id="ARBA00022692"/>
    </source>
</evidence>
<feature type="transmembrane region" description="Helical" evidence="7">
    <location>
        <begin position="137"/>
        <end position="157"/>
    </location>
</feature>
<dbReference type="GO" id="GO:0006508">
    <property type="term" value="P:proteolysis"/>
    <property type="evidence" value="ECO:0007669"/>
    <property type="project" value="UniProtKB-KW"/>
</dbReference>
<reference evidence="9" key="1">
    <citation type="submission" date="2021-04" db="EMBL/GenBank/DDBJ databases">
        <title>Luteolibacter sp. 32A isolated from the skin of an Anderson's salamander (Ambystoma andersonii).</title>
        <authorList>
            <person name="Spergser J."/>
            <person name="Busse H.-J."/>
        </authorList>
    </citation>
    <scope>NUCLEOTIDE SEQUENCE</scope>
    <source>
        <strain evidence="9">32A</strain>
    </source>
</reference>
<evidence type="ECO:0000256" key="2">
    <source>
        <dbReference type="ARBA" id="ARBA00006971"/>
    </source>
</evidence>
<dbReference type="InterPro" id="IPR001107">
    <property type="entry name" value="Band_7"/>
</dbReference>
<accession>A0A975IZQ9</accession>
<dbReference type="Gene3D" id="3.30.479.30">
    <property type="entry name" value="Band 7 domain"/>
    <property type="match status" value="1"/>
</dbReference>
<protein>
    <submittedName>
        <fullName evidence="9">Protease modulator HflK</fullName>
    </submittedName>
</protein>
<evidence type="ECO:0000313" key="9">
    <source>
        <dbReference type="EMBL" id="QUE50010.1"/>
    </source>
</evidence>
<evidence type="ECO:0000259" key="8">
    <source>
        <dbReference type="SMART" id="SM00244"/>
    </source>
</evidence>
<dbReference type="CDD" id="cd03404">
    <property type="entry name" value="SPFH_HflK"/>
    <property type="match status" value="1"/>
</dbReference>
<feature type="transmembrane region" description="Helical" evidence="7">
    <location>
        <begin position="74"/>
        <end position="99"/>
    </location>
</feature>
<dbReference type="SUPFAM" id="SSF117892">
    <property type="entry name" value="Band 7/SPFH domain"/>
    <property type="match status" value="1"/>
</dbReference>
<keyword evidence="10" id="KW-1185">Reference proteome</keyword>
<comment type="subcellular location">
    <subcellularLocation>
        <location evidence="1">Membrane</location>
        <topology evidence="1">Single-pass membrane protein</topology>
    </subcellularLocation>
</comment>
<dbReference type="Proteomes" id="UP000676169">
    <property type="component" value="Chromosome"/>
</dbReference>
<feature type="transmembrane region" description="Helical" evidence="7">
    <location>
        <begin position="219"/>
        <end position="239"/>
    </location>
</feature>
<evidence type="ECO:0000256" key="1">
    <source>
        <dbReference type="ARBA" id="ARBA00004167"/>
    </source>
</evidence>
<dbReference type="InterPro" id="IPR050710">
    <property type="entry name" value="Band7/mec-2_domain"/>
</dbReference>
<feature type="domain" description="Band 7" evidence="8">
    <location>
        <begin position="234"/>
        <end position="416"/>
    </location>
</feature>
<comment type="similarity">
    <text evidence="2">Belongs to the band 7/mec-2 family. HflK subfamily.</text>
</comment>
<evidence type="ECO:0000256" key="5">
    <source>
        <dbReference type="ARBA" id="ARBA00023136"/>
    </source>
</evidence>
<keyword evidence="9" id="KW-0645">Protease</keyword>
<evidence type="ECO:0000256" key="7">
    <source>
        <dbReference type="SAM" id="Phobius"/>
    </source>
</evidence>
<dbReference type="GO" id="GO:0016020">
    <property type="term" value="C:membrane"/>
    <property type="evidence" value="ECO:0007669"/>
    <property type="project" value="UniProtKB-SubCell"/>
</dbReference>
<dbReference type="InterPro" id="IPR036013">
    <property type="entry name" value="Band_7/SPFH_dom_sf"/>
</dbReference>
<dbReference type="AlphaFoldDB" id="A0A975IZQ9"/>
<dbReference type="EMBL" id="CP073100">
    <property type="protein sequence ID" value="QUE50010.1"/>
    <property type="molecule type" value="Genomic_DNA"/>
</dbReference>
<evidence type="ECO:0000256" key="6">
    <source>
        <dbReference type="SAM" id="MobiDB-lite"/>
    </source>
</evidence>
<dbReference type="SMART" id="SM00244">
    <property type="entry name" value="PHB"/>
    <property type="match status" value="1"/>
</dbReference>
<proteinExistence type="inferred from homology"/>
<dbReference type="Pfam" id="PF01145">
    <property type="entry name" value="Band_7"/>
    <property type="match status" value="1"/>
</dbReference>
<keyword evidence="4 7" id="KW-1133">Transmembrane helix</keyword>
<dbReference type="PANTHER" id="PTHR43327:SF2">
    <property type="entry name" value="MODULATOR OF FTSH PROTEASE HFLK"/>
    <property type="match status" value="1"/>
</dbReference>
<dbReference type="PANTHER" id="PTHR43327">
    <property type="entry name" value="STOMATIN-LIKE PROTEIN 2, MITOCHONDRIAL"/>
    <property type="match status" value="1"/>
</dbReference>
<sequence>MRRLPLQGSLIWLEAVALAIIGQTTGQPWLLPVAGLLALLASLLSRGLSIALPAALALCGIWLVHGRLLPTVPLPVFCAVLALVLGTAFAFAAILSGLGKGRTVDPLQDRLHRLVVLFHFLAAGVLLAGRFPGFMPALWLGWSACVVSLIFTADTLVKLLARLYTPRRNWGTLAAPGAFFFFRWLGPEWRACLPVAPRDEDDSLRLQEMWMWPTVRKSLPALMATTAALVWLATGLHEIPGESAGVRHRFGTWEAAPLAPGLHTSLPWPLGGIEKVDTRTVRETVLGFRADPGQPILWERPHYEDEQRSLVGGGDDFLSISVPVFYRVADPAAYLRSSTDATGLLRFAADRVLLRLTLHLPASDLMTGAREPLRKKFQQELQQELDARSSGLHIEEVYFRDIHPPVTVAPTFQEVVSAMEDKEAFIHEGEEYRNDQLTRAKGDAIQLVTTATASAENRLSRTRGESSRFNSQLAAWRASRPLYELREGFKAFDLTLAGAKKAVFDEKLRGSIPTHLDLRKVLNPDLPPSQNIAPQSLVPRPPKSRDAFDLSIDGYLRTDRGEVPAIRIGPEDQDNLLNATPPNP</sequence>
<keyword evidence="3 7" id="KW-0812">Transmembrane</keyword>
<evidence type="ECO:0000256" key="4">
    <source>
        <dbReference type="ARBA" id="ARBA00022989"/>
    </source>
</evidence>
<feature type="transmembrane region" description="Helical" evidence="7">
    <location>
        <begin position="111"/>
        <end position="131"/>
    </location>
</feature>
<name>A0A975IZQ9_9BACT</name>
<dbReference type="InterPro" id="IPR010201">
    <property type="entry name" value="HflK"/>
</dbReference>
<keyword evidence="9" id="KW-0378">Hydrolase</keyword>
<feature type="transmembrane region" description="Helical" evidence="7">
    <location>
        <begin position="50"/>
        <end position="68"/>
    </location>
</feature>
<evidence type="ECO:0000313" key="10">
    <source>
        <dbReference type="Proteomes" id="UP000676169"/>
    </source>
</evidence>
<gene>
    <name evidence="9" type="ORF">KBB96_14175</name>
</gene>
<organism evidence="9 10">
    <name type="scientific">Luteolibacter ambystomatis</name>
    <dbReference type="NCBI Taxonomy" id="2824561"/>
    <lineage>
        <taxon>Bacteria</taxon>
        <taxon>Pseudomonadati</taxon>
        <taxon>Verrucomicrobiota</taxon>
        <taxon>Verrucomicrobiia</taxon>
        <taxon>Verrucomicrobiales</taxon>
        <taxon>Verrucomicrobiaceae</taxon>
        <taxon>Luteolibacter</taxon>
    </lineage>
</organism>